<gene>
    <name evidence="1" type="ORF">SACU0126_LOCUS19867</name>
</gene>
<dbReference type="GO" id="GO:0007034">
    <property type="term" value="P:vacuolar transport"/>
    <property type="evidence" value="ECO:0007669"/>
    <property type="project" value="InterPro"/>
</dbReference>
<organism evidence="1">
    <name type="scientific">Strombidinopsis acuminata</name>
    <dbReference type="NCBI Taxonomy" id="141414"/>
    <lineage>
        <taxon>Eukaryota</taxon>
        <taxon>Sar</taxon>
        <taxon>Alveolata</taxon>
        <taxon>Ciliophora</taxon>
        <taxon>Intramacronucleata</taxon>
        <taxon>Spirotrichea</taxon>
        <taxon>Choreotrichia</taxon>
        <taxon>Choreotrichida</taxon>
        <taxon>Strombidinopsidae</taxon>
        <taxon>Strombidinopsis</taxon>
    </lineage>
</organism>
<dbReference type="Gene3D" id="6.10.140.1230">
    <property type="match status" value="1"/>
</dbReference>
<proteinExistence type="predicted"/>
<dbReference type="Pfam" id="PF03357">
    <property type="entry name" value="Snf7"/>
    <property type="match status" value="1"/>
</dbReference>
<accession>A0A7S3SYF4</accession>
<evidence type="ECO:0000313" key="1">
    <source>
        <dbReference type="EMBL" id="CAE0568740.1"/>
    </source>
</evidence>
<dbReference type="AlphaFoldDB" id="A0A7S3SYF4"/>
<sequence length="113" mass="12382">MQALGGSTKVMQNINENMDIAQIRDVLKDFNKEMAKADMNGEMMGDAMDMMADPSEQADADDVYNGIMGEIGIDYNKETGTVANKSIATKAVEQEEVKEGNDELEARLAALRM</sequence>
<dbReference type="InterPro" id="IPR005024">
    <property type="entry name" value="Snf7_fam"/>
</dbReference>
<dbReference type="EMBL" id="HBIQ01062553">
    <property type="protein sequence ID" value="CAE0568740.1"/>
    <property type="molecule type" value="Transcribed_RNA"/>
</dbReference>
<name>A0A7S3SYF4_9SPIT</name>
<dbReference type="PANTHER" id="PTHR10476">
    <property type="entry name" value="CHARGED MULTIVESICULAR BODY PROTEIN"/>
    <property type="match status" value="1"/>
</dbReference>
<protein>
    <submittedName>
        <fullName evidence="1">Uncharacterized protein</fullName>
    </submittedName>
</protein>
<reference evidence="1" key="1">
    <citation type="submission" date="2021-01" db="EMBL/GenBank/DDBJ databases">
        <authorList>
            <person name="Corre E."/>
            <person name="Pelletier E."/>
            <person name="Niang G."/>
            <person name="Scheremetjew M."/>
            <person name="Finn R."/>
            <person name="Kale V."/>
            <person name="Holt S."/>
            <person name="Cochrane G."/>
            <person name="Meng A."/>
            <person name="Brown T."/>
            <person name="Cohen L."/>
        </authorList>
    </citation>
    <scope>NUCLEOTIDE SEQUENCE</scope>
    <source>
        <strain evidence="1">SPMC142</strain>
    </source>
</reference>